<dbReference type="EMBL" id="BNJF01000004">
    <property type="protein sequence ID" value="GHO48984.1"/>
    <property type="molecule type" value="Genomic_DNA"/>
</dbReference>
<dbReference type="AlphaFoldDB" id="A0A8J3ICR5"/>
<evidence type="ECO:0000313" key="2">
    <source>
        <dbReference type="Proteomes" id="UP000612362"/>
    </source>
</evidence>
<reference evidence="1" key="1">
    <citation type="submission" date="2020-10" db="EMBL/GenBank/DDBJ databases">
        <title>Taxonomic study of unclassified bacteria belonging to the class Ktedonobacteria.</title>
        <authorList>
            <person name="Yabe S."/>
            <person name="Wang C.M."/>
            <person name="Zheng Y."/>
            <person name="Sakai Y."/>
            <person name="Cavaletti L."/>
            <person name="Monciardini P."/>
            <person name="Donadio S."/>
        </authorList>
    </citation>
    <scope>NUCLEOTIDE SEQUENCE</scope>
    <source>
        <strain evidence="1">SOSP1-1</strain>
    </source>
</reference>
<comment type="caution">
    <text evidence="1">The sequence shown here is derived from an EMBL/GenBank/DDBJ whole genome shotgun (WGS) entry which is preliminary data.</text>
</comment>
<evidence type="ECO:0000313" key="1">
    <source>
        <dbReference type="EMBL" id="GHO48984.1"/>
    </source>
</evidence>
<name>A0A8J3ICR5_9CHLR</name>
<keyword evidence="2" id="KW-1185">Reference proteome</keyword>
<gene>
    <name evidence="1" type="ORF">KSX_71470</name>
</gene>
<dbReference type="RefSeq" id="WP_220198112.1">
    <property type="nucleotide sequence ID" value="NZ_BNJF01000004.1"/>
</dbReference>
<dbReference type="Proteomes" id="UP000612362">
    <property type="component" value="Unassembled WGS sequence"/>
</dbReference>
<proteinExistence type="predicted"/>
<protein>
    <submittedName>
        <fullName evidence="1">Uncharacterized protein</fullName>
    </submittedName>
</protein>
<sequence>MQRAKSPKVWLTLVAILILALFLGVSAWRNSSSPCDPMGQGHGVIDSIDQTFVFAQIRLYTPGAPIHPGISRDHTIVSTDWATHFFRQYGTNCKSAQRASLSDLAKGQSIIAWSKDLRNNNSYPATFNASDVVIVMPTTQ</sequence>
<accession>A0A8J3ICR5</accession>
<organism evidence="1 2">
    <name type="scientific">Ktedonospora formicarum</name>
    <dbReference type="NCBI Taxonomy" id="2778364"/>
    <lineage>
        <taxon>Bacteria</taxon>
        <taxon>Bacillati</taxon>
        <taxon>Chloroflexota</taxon>
        <taxon>Ktedonobacteria</taxon>
        <taxon>Ktedonobacterales</taxon>
        <taxon>Ktedonobacteraceae</taxon>
        <taxon>Ktedonospora</taxon>
    </lineage>
</organism>